<sequence>MAPTPLAITTPEPVTKASQITVFCSALYEFRASRMQASPLQINGYMVPSRSKLLMESPFITRPINHIFGISNKISENSTVNNNCSTHVLTFKTSPLPRTIVQ</sequence>
<dbReference type="EMBL" id="JAQIZT010000001">
    <property type="protein sequence ID" value="KAJ7010759.1"/>
    <property type="molecule type" value="Genomic_DNA"/>
</dbReference>
<keyword evidence="2" id="KW-1185">Reference proteome</keyword>
<organism evidence="1 2">
    <name type="scientific">Populus alba x Populus x berolinensis</name>
    <dbReference type="NCBI Taxonomy" id="444605"/>
    <lineage>
        <taxon>Eukaryota</taxon>
        <taxon>Viridiplantae</taxon>
        <taxon>Streptophyta</taxon>
        <taxon>Embryophyta</taxon>
        <taxon>Tracheophyta</taxon>
        <taxon>Spermatophyta</taxon>
        <taxon>Magnoliopsida</taxon>
        <taxon>eudicotyledons</taxon>
        <taxon>Gunneridae</taxon>
        <taxon>Pentapetalae</taxon>
        <taxon>rosids</taxon>
        <taxon>fabids</taxon>
        <taxon>Malpighiales</taxon>
        <taxon>Salicaceae</taxon>
        <taxon>Saliceae</taxon>
        <taxon>Populus</taxon>
    </lineage>
</organism>
<name>A0AAD6RKX4_9ROSI</name>
<protein>
    <submittedName>
        <fullName evidence="1">Uncharacterized protein</fullName>
    </submittedName>
</protein>
<evidence type="ECO:0000313" key="1">
    <source>
        <dbReference type="EMBL" id="KAJ7010759.1"/>
    </source>
</evidence>
<dbReference type="Proteomes" id="UP001164929">
    <property type="component" value="Chromosome 1"/>
</dbReference>
<accession>A0AAD6RKX4</accession>
<comment type="caution">
    <text evidence="1">The sequence shown here is derived from an EMBL/GenBank/DDBJ whole genome shotgun (WGS) entry which is preliminary data.</text>
</comment>
<reference evidence="1 2" key="1">
    <citation type="journal article" date="2023" name="Mol. Ecol. Resour.">
        <title>Chromosome-level genome assembly of a triploid poplar Populus alba 'Berolinensis'.</title>
        <authorList>
            <person name="Chen S."/>
            <person name="Yu Y."/>
            <person name="Wang X."/>
            <person name="Wang S."/>
            <person name="Zhang T."/>
            <person name="Zhou Y."/>
            <person name="He R."/>
            <person name="Meng N."/>
            <person name="Wang Y."/>
            <person name="Liu W."/>
            <person name="Liu Z."/>
            <person name="Liu J."/>
            <person name="Guo Q."/>
            <person name="Huang H."/>
            <person name="Sederoff R.R."/>
            <person name="Wang G."/>
            <person name="Qu G."/>
            <person name="Chen S."/>
        </authorList>
    </citation>
    <scope>NUCLEOTIDE SEQUENCE [LARGE SCALE GENOMIC DNA]</scope>
    <source>
        <strain evidence="1">SC-2020</strain>
    </source>
</reference>
<dbReference type="AlphaFoldDB" id="A0AAD6RKX4"/>
<gene>
    <name evidence="1" type="ORF">NC653_001273</name>
</gene>
<evidence type="ECO:0000313" key="2">
    <source>
        <dbReference type="Proteomes" id="UP001164929"/>
    </source>
</evidence>
<proteinExistence type="predicted"/>